<evidence type="ECO:0000256" key="1">
    <source>
        <dbReference type="ARBA" id="ARBA00004173"/>
    </source>
</evidence>
<evidence type="ECO:0000259" key="4">
    <source>
        <dbReference type="Pfam" id="PF25455"/>
    </source>
</evidence>
<dbReference type="NCBIfam" id="TIGR03317">
    <property type="entry name" value="ygfZ_signature"/>
    <property type="match status" value="1"/>
</dbReference>
<evidence type="ECO:0000256" key="2">
    <source>
        <dbReference type="ARBA" id="ARBA00022946"/>
    </source>
</evidence>
<dbReference type="PANTHER" id="PTHR22602:SF0">
    <property type="entry name" value="TRANSFERASE CAF17, MITOCHONDRIAL-RELATED"/>
    <property type="match status" value="1"/>
</dbReference>
<feature type="domain" description="CAF17 C-terminal" evidence="4">
    <location>
        <begin position="328"/>
        <end position="409"/>
    </location>
</feature>
<dbReference type="InterPro" id="IPR027266">
    <property type="entry name" value="TrmE/GcvT-like"/>
</dbReference>
<evidence type="ECO:0000313" key="5">
    <source>
        <dbReference type="EMBL" id="CAK9876732.1"/>
    </source>
</evidence>
<name>A0ABP1BLT6_9BRYO</name>
<organism evidence="5 6">
    <name type="scientific">Sphagnum jensenii</name>
    <dbReference type="NCBI Taxonomy" id="128206"/>
    <lineage>
        <taxon>Eukaryota</taxon>
        <taxon>Viridiplantae</taxon>
        <taxon>Streptophyta</taxon>
        <taxon>Embryophyta</taxon>
        <taxon>Bryophyta</taxon>
        <taxon>Sphagnophytina</taxon>
        <taxon>Sphagnopsida</taxon>
        <taxon>Sphagnales</taxon>
        <taxon>Sphagnaceae</taxon>
        <taxon>Sphagnum</taxon>
    </lineage>
</organism>
<dbReference type="Pfam" id="PF25455">
    <property type="entry name" value="Beta-barrel_CAF17_C"/>
    <property type="match status" value="1"/>
</dbReference>
<dbReference type="Proteomes" id="UP001497522">
    <property type="component" value="Chromosome 5"/>
</dbReference>
<gene>
    <name evidence="5" type="ORF">CSSPJE1EN2_LOCUS18774</name>
</gene>
<keyword evidence="2" id="KW-0809">Transit peptide</keyword>
<protein>
    <recommendedName>
        <fullName evidence="4">CAF17 C-terminal domain-containing protein</fullName>
    </recommendedName>
</protein>
<evidence type="ECO:0000256" key="3">
    <source>
        <dbReference type="ARBA" id="ARBA00023128"/>
    </source>
</evidence>
<sequence length="424" mass="45804">MQPARFGSHLAACILSRARSVGSVVAQRVQALGVHGSAGESSTSGPTDLATKGPYVARLKSRGVIRFDGPDVVHYLQGLLTNDVTKFESKTQQESAAPSPNTSAAFYPPIYSAVLSPQGRVLFDLFLYKPSAPIEKLNRSGSGPGDGNDNTPALLADVDAAALDDLLAFLKKHRLRAKVDVQDISQDLATWQHFGGNLAENPEEPSKVESGPIGWGGRTEEAAQSSAEANSGGWRWFKDPRLGTLGMRGLFPSNTLPPLVEAGEEVDDEYYLLWRLEQGIPEGSIEIPKGEAIPLEYNLAGLSAISFEKGCYVGQELVARTHHRGVIRKRLMPVNFLQDNGEEAQQAVTPGAEVVDRSTGKKVGKVTTVLGPRGLALMRLEPALKQSAQLHIENNDGVSVKVMRPKWWPSEWGHEDEQQAASSV</sequence>
<dbReference type="InterPro" id="IPR045179">
    <property type="entry name" value="YgfZ/GcvT"/>
</dbReference>
<dbReference type="SUPFAM" id="SSF103025">
    <property type="entry name" value="Folate-binding domain"/>
    <property type="match status" value="1"/>
</dbReference>
<dbReference type="PANTHER" id="PTHR22602">
    <property type="entry name" value="TRANSFERASE CAF17, MITOCHONDRIAL-RELATED"/>
    <property type="match status" value="1"/>
</dbReference>
<comment type="subcellular location">
    <subcellularLocation>
        <location evidence="1">Mitochondrion</location>
    </subcellularLocation>
</comment>
<keyword evidence="6" id="KW-1185">Reference proteome</keyword>
<proteinExistence type="predicted"/>
<dbReference type="Gene3D" id="3.30.1360.120">
    <property type="entry name" value="Probable tRNA modification gtpase trme, domain 1"/>
    <property type="match status" value="1"/>
</dbReference>
<accession>A0ABP1BLT6</accession>
<reference evidence="5" key="1">
    <citation type="submission" date="2024-03" db="EMBL/GenBank/DDBJ databases">
        <authorList>
            <consortium name="ELIXIR-Norway"/>
            <consortium name="Elixir Norway"/>
        </authorList>
    </citation>
    <scope>NUCLEOTIDE SEQUENCE</scope>
</reference>
<keyword evidence="3" id="KW-0496">Mitochondrion</keyword>
<dbReference type="EMBL" id="OZ023706">
    <property type="protein sequence ID" value="CAK9876732.1"/>
    <property type="molecule type" value="Genomic_DNA"/>
</dbReference>
<dbReference type="InterPro" id="IPR057460">
    <property type="entry name" value="CAF17_C"/>
</dbReference>
<evidence type="ECO:0000313" key="6">
    <source>
        <dbReference type="Proteomes" id="UP001497522"/>
    </source>
</evidence>
<dbReference type="InterPro" id="IPR017703">
    <property type="entry name" value="YgfZ/GCV_T_CS"/>
</dbReference>